<proteinExistence type="predicted"/>
<comment type="caution">
    <text evidence="1">The sequence shown here is derived from an EMBL/GenBank/DDBJ whole genome shotgun (WGS) entry which is preliminary data.</text>
</comment>
<name>A0ABX0KWL2_9NEIS</name>
<evidence type="ECO:0000313" key="1">
    <source>
        <dbReference type="EMBL" id="NHQ86790.1"/>
    </source>
</evidence>
<accession>A0ABX0KWL2</accession>
<keyword evidence="2" id="KW-1185">Reference proteome</keyword>
<sequence>MLTTYEMATLAALCSKLKNIDVMQIMLSDGEYDLTLQRRIHIPDFTTALNLITIAESLEQLKKIIERCDALYFQGSLEMADENWPLLTHAISIRADQIRLQTNKPQ</sequence>
<reference evidence="1 2" key="1">
    <citation type="submission" date="2020-03" db="EMBL/GenBank/DDBJ databases">
        <title>Draft genome sequence of environmentally isolated violet-colored cultures.</title>
        <authorList>
            <person name="Wilson H.S."/>
        </authorList>
    </citation>
    <scope>NUCLEOTIDE SEQUENCE [LARGE SCALE GENOMIC DNA]</scope>
    <source>
        <strain evidence="1 2">HSC-16F04</strain>
    </source>
</reference>
<evidence type="ECO:0000313" key="2">
    <source>
        <dbReference type="Proteomes" id="UP000712570"/>
    </source>
</evidence>
<gene>
    <name evidence="1" type="ORF">HA050_11740</name>
</gene>
<dbReference type="Proteomes" id="UP000712570">
    <property type="component" value="Unassembled WGS sequence"/>
</dbReference>
<protein>
    <submittedName>
        <fullName evidence="1">Uncharacterized protein</fullName>
    </submittedName>
</protein>
<dbReference type="EMBL" id="JAAOLX010000005">
    <property type="protein sequence ID" value="NHQ86790.1"/>
    <property type="molecule type" value="Genomic_DNA"/>
</dbReference>
<organism evidence="1 2">
    <name type="scientific">Iodobacter violaceini</name>
    <dbReference type="NCBI Taxonomy" id="3044271"/>
    <lineage>
        <taxon>Bacteria</taxon>
        <taxon>Pseudomonadati</taxon>
        <taxon>Pseudomonadota</taxon>
        <taxon>Betaproteobacteria</taxon>
        <taxon>Neisseriales</taxon>
        <taxon>Chitinibacteraceae</taxon>
        <taxon>Iodobacter</taxon>
    </lineage>
</organism>
<dbReference type="RefSeq" id="WP_166826168.1">
    <property type="nucleotide sequence ID" value="NZ_JAAOLX010000005.1"/>
</dbReference>